<dbReference type="InterPro" id="IPR050427">
    <property type="entry name" value="Olfactory_Receptors"/>
</dbReference>
<dbReference type="Proteomes" id="UP000197619">
    <property type="component" value="Unassembled WGS sequence"/>
</dbReference>
<evidence type="ECO:0000259" key="10">
    <source>
        <dbReference type="PROSITE" id="PS50262"/>
    </source>
</evidence>
<evidence type="ECO:0000256" key="9">
    <source>
        <dbReference type="SAM" id="Phobius"/>
    </source>
</evidence>
<keyword evidence="3" id="KW-0552">Olfaction</keyword>
<evidence type="ECO:0000256" key="1">
    <source>
        <dbReference type="ARBA" id="ARBA00004141"/>
    </source>
</evidence>
<evidence type="ECO:0000256" key="8">
    <source>
        <dbReference type="ARBA" id="ARBA00023224"/>
    </source>
</evidence>
<gene>
    <name evidence="11" type="primary">OR4C12</name>
    <name evidence="11" type="ORF">RLOC_00010077</name>
</gene>
<evidence type="ECO:0000256" key="6">
    <source>
        <dbReference type="ARBA" id="ARBA00023136"/>
    </source>
</evidence>
<keyword evidence="5" id="KW-0297">G-protein coupled receptor</keyword>
<evidence type="ECO:0000256" key="2">
    <source>
        <dbReference type="ARBA" id="ARBA00022692"/>
    </source>
</evidence>
<dbReference type="SUPFAM" id="SSF81321">
    <property type="entry name" value="Family A G protein-coupled receptor-like"/>
    <property type="match status" value="2"/>
</dbReference>
<feature type="transmembrane region" description="Helical" evidence="9">
    <location>
        <begin position="282"/>
        <end position="303"/>
    </location>
</feature>
<sequence>MKEFILLGLSENRGVQKIYFVVFLLFYILTVAGNLIVLTVTNSRDLNSPMYFFLCHLSFVDVCYSSVTAPQIISGFLVENKTISFAGCIGQLFGLNFFGCTEVFIRTAMACNGCVAICQPLHYSALVSRCLCSHMVGVSWAGGFLHSILQTLPPPFSLSPNKVTHYFCYVHPLLPLACADTHAEGLVAVANSGEGTRSSFYYGKDIGNSGIPFLFLVNEDSYFCDVPPVIRLACADTTLTEWLMASNSGLISLGCFLVLVASYTLILAKVRARVSQGNWKALSTCASHMMAVTLLFMPCIFTYLRPAGTLPTSKYVCVIYTIFSPMMNPLIYTLRSSEVKESMWRLWKHCRTS</sequence>
<dbReference type="InterPro" id="IPR017452">
    <property type="entry name" value="GPCR_Rhodpsn_7TM"/>
</dbReference>
<proteinExistence type="predicted"/>
<dbReference type="InterPro" id="IPR000276">
    <property type="entry name" value="GPCR_Rhodpsn"/>
</dbReference>
<feature type="transmembrane region" description="Helical" evidence="9">
    <location>
        <begin position="83"/>
        <end position="105"/>
    </location>
</feature>
<dbReference type="Pfam" id="PF13853">
    <property type="entry name" value="7tm_4"/>
    <property type="match status" value="2"/>
</dbReference>
<dbReference type="PRINTS" id="PR00237">
    <property type="entry name" value="GPCRRHODOPSN"/>
</dbReference>
<keyword evidence="2 9" id="KW-0812">Transmembrane</keyword>
<feature type="transmembrane region" description="Helical" evidence="9">
    <location>
        <begin position="315"/>
        <end position="334"/>
    </location>
</feature>
<evidence type="ECO:0000256" key="4">
    <source>
        <dbReference type="ARBA" id="ARBA00022989"/>
    </source>
</evidence>
<dbReference type="FunFam" id="1.20.1070.10:FF:000007">
    <property type="entry name" value="Olfactory receptor"/>
    <property type="match status" value="1"/>
</dbReference>
<keyword evidence="3" id="KW-0716">Sensory transduction</keyword>
<dbReference type="PANTHER" id="PTHR48002">
    <property type="entry name" value="OLFACTORY RECEPTOR"/>
    <property type="match status" value="1"/>
</dbReference>
<dbReference type="STRING" id="299123.ENSLSDP00000003073"/>
<dbReference type="GO" id="GO:0004930">
    <property type="term" value="F:G protein-coupled receptor activity"/>
    <property type="evidence" value="ECO:0007669"/>
    <property type="project" value="UniProtKB-KW"/>
</dbReference>
<keyword evidence="7 11" id="KW-0675">Receptor</keyword>
<dbReference type="AlphaFoldDB" id="A0A218UUH5"/>
<feature type="transmembrane region" description="Helical" evidence="9">
    <location>
        <begin position="18"/>
        <end position="38"/>
    </location>
</feature>
<comment type="caution">
    <text evidence="11">The sequence shown here is derived from an EMBL/GenBank/DDBJ whole genome shotgun (WGS) entry which is preliminary data.</text>
</comment>
<comment type="subcellular location">
    <subcellularLocation>
        <location evidence="1">Membrane</location>
        <topology evidence="1">Multi-pass membrane protein</topology>
    </subcellularLocation>
</comment>
<dbReference type="GO" id="GO:0004984">
    <property type="term" value="F:olfactory receptor activity"/>
    <property type="evidence" value="ECO:0007669"/>
    <property type="project" value="InterPro"/>
</dbReference>
<dbReference type="Gene3D" id="1.20.1070.10">
    <property type="entry name" value="Rhodopsin 7-helix transmembrane proteins"/>
    <property type="match status" value="2"/>
</dbReference>
<feature type="domain" description="G-protein coupled receptors family 1 profile" evidence="10">
    <location>
        <begin position="32"/>
        <end position="332"/>
    </location>
</feature>
<evidence type="ECO:0000313" key="11">
    <source>
        <dbReference type="EMBL" id="OWK57467.1"/>
    </source>
</evidence>
<keyword evidence="12" id="KW-1185">Reference proteome</keyword>
<evidence type="ECO:0000256" key="3">
    <source>
        <dbReference type="ARBA" id="ARBA00022725"/>
    </source>
</evidence>
<protein>
    <submittedName>
        <fullName evidence="11">Olfactory receptor 4C12</fullName>
    </submittedName>
</protein>
<accession>A0A218UUH5</accession>
<feature type="transmembrane region" description="Helical" evidence="9">
    <location>
        <begin position="50"/>
        <end position="77"/>
    </location>
</feature>
<organism evidence="11 12">
    <name type="scientific">Lonchura striata</name>
    <name type="common">white-rumped munia</name>
    <dbReference type="NCBI Taxonomy" id="40157"/>
    <lineage>
        <taxon>Eukaryota</taxon>
        <taxon>Metazoa</taxon>
        <taxon>Chordata</taxon>
        <taxon>Craniata</taxon>
        <taxon>Vertebrata</taxon>
        <taxon>Euteleostomi</taxon>
        <taxon>Archelosauria</taxon>
        <taxon>Archosauria</taxon>
        <taxon>Dinosauria</taxon>
        <taxon>Saurischia</taxon>
        <taxon>Theropoda</taxon>
        <taxon>Coelurosauria</taxon>
        <taxon>Aves</taxon>
        <taxon>Neognathae</taxon>
        <taxon>Neoaves</taxon>
        <taxon>Telluraves</taxon>
        <taxon>Australaves</taxon>
        <taxon>Passeriformes</taxon>
        <taxon>Passeroidea</taxon>
        <taxon>Estrildidae</taxon>
        <taxon>Estrildinae</taxon>
        <taxon>Lonchura</taxon>
    </lineage>
</organism>
<evidence type="ECO:0000256" key="7">
    <source>
        <dbReference type="ARBA" id="ARBA00023170"/>
    </source>
</evidence>
<dbReference type="PROSITE" id="PS50262">
    <property type="entry name" value="G_PROTEIN_RECEP_F1_2"/>
    <property type="match status" value="1"/>
</dbReference>
<keyword evidence="4 9" id="KW-1133">Transmembrane helix</keyword>
<dbReference type="EMBL" id="MUZQ01000123">
    <property type="protein sequence ID" value="OWK57467.1"/>
    <property type="molecule type" value="Genomic_DNA"/>
</dbReference>
<evidence type="ECO:0000256" key="5">
    <source>
        <dbReference type="ARBA" id="ARBA00023040"/>
    </source>
</evidence>
<keyword evidence="8" id="KW-0807">Transducer</keyword>
<dbReference type="PRINTS" id="PR00245">
    <property type="entry name" value="OLFACTORYR"/>
</dbReference>
<feature type="transmembrane region" description="Helical" evidence="9">
    <location>
        <begin position="249"/>
        <end position="270"/>
    </location>
</feature>
<dbReference type="InterPro" id="IPR000725">
    <property type="entry name" value="Olfact_rcpt"/>
</dbReference>
<evidence type="ECO:0000313" key="12">
    <source>
        <dbReference type="Proteomes" id="UP000197619"/>
    </source>
</evidence>
<name>A0A218UUH5_9PASE</name>
<dbReference type="GO" id="GO:0005886">
    <property type="term" value="C:plasma membrane"/>
    <property type="evidence" value="ECO:0007669"/>
    <property type="project" value="UniProtKB-ARBA"/>
</dbReference>
<reference evidence="11 12" key="1">
    <citation type="submission" date="2017-05" db="EMBL/GenBank/DDBJ databases">
        <title>Genome of assembly of the Bengalese finch, Lonchura striata domestica.</title>
        <authorList>
            <person name="Colquitt B.M."/>
            <person name="Brainard M.S."/>
        </authorList>
    </citation>
    <scope>NUCLEOTIDE SEQUENCE [LARGE SCALE GENOMIC DNA]</scope>
    <source>
        <strain evidence="11">White83orange57</strain>
    </source>
</reference>
<keyword evidence="6 9" id="KW-0472">Membrane</keyword>